<sequence>MRSTPYVSHPVSGPATVLFPLSSPSSFCSWCRDGRASECCFLSVSAPGSQRVCSETQRK</sequence>
<reference evidence="1" key="2">
    <citation type="journal article" date="2015" name="Fish Shellfish Immunol.">
        <title>Early steps in the European eel (Anguilla anguilla)-Vibrio vulnificus interaction in the gills: Role of the RtxA13 toxin.</title>
        <authorList>
            <person name="Callol A."/>
            <person name="Pajuelo D."/>
            <person name="Ebbesson L."/>
            <person name="Teles M."/>
            <person name="MacKenzie S."/>
            <person name="Amaro C."/>
        </authorList>
    </citation>
    <scope>NUCLEOTIDE SEQUENCE</scope>
</reference>
<name>A0A0E9Q540_ANGAN</name>
<dbReference type="AlphaFoldDB" id="A0A0E9Q540"/>
<dbReference type="EMBL" id="GBXM01097127">
    <property type="protein sequence ID" value="JAH11450.1"/>
    <property type="molecule type" value="Transcribed_RNA"/>
</dbReference>
<organism evidence="1">
    <name type="scientific">Anguilla anguilla</name>
    <name type="common">European freshwater eel</name>
    <name type="synonym">Muraena anguilla</name>
    <dbReference type="NCBI Taxonomy" id="7936"/>
    <lineage>
        <taxon>Eukaryota</taxon>
        <taxon>Metazoa</taxon>
        <taxon>Chordata</taxon>
        <taxon>Craniata</taxon>
        <taxon>Vertebrata</taxon>
        <taxon>Euteleostomi</taxon>
        <taxon>Actinopterygii</taxon>
        <taxon>Neopterygii</taxon>
        <taxon>Teleostei</taxon>
        <taxon>Anguilliformes</taxon>
        <taxon>Anguillidae</taxon>
        <taxon>Anguilla</taxon>
    </lineage>
</organism>
<proteinExistence type="predicted"/>
<evidence type="ECO:0000313" key="1">
    <source>
        <dbReference type="EMBL" id="JAH11450.1"/>
    </source>
</evidence>
<accession>A0A0E9Q540</accession>
<protein>
    <submittedName>
        <fullName evidence="1">Uncharacterized protein</fullName>
    </submittedName>
</protein>
<reference evidence="1" key="1">
    <citation type="submission" date="2014-11" db="EMBL/GenBank/DDBJ databases">
        <authorList>
            <person name="Amaro Gonzalez C."/>
        </authorList>
    </citation>
    <scope>NUCLEOTIDE SEQUENCE</scope>
</reference>